<keyword evidence="5" id="KW-0808">Transferase</keyword>
<feature type="domain" description="Histidine kinase" evidence="11">
    <location>
        <begin position="221"/>
        <end position="437"/>
    </location>
</feature>
<evidence type="ECO:0000256" key="5">
    <source>
        <dbReference type="ARBA" id="ARBA00022679"/>
    </source>
</evidence>
<keyword evidence="6" id="KW-0812">Transmembrane</keyword>
<evidence type="ECO:0000256" key="6">
    <source>
        <dbReference type="ARBA" id="ARBA00022692"/>
    </source>
</evidence>
<feature type="domain" description="HAMP" evidence="12">
    <location>
        <begin position="160"/>
        <end position="213"/>
    </location>
</feature>
<keyword evidence="4" id="KW-0597">Phosphoprotein</keyword>
<evidence type="ECO:0000313" key="16">
    <source>
        <dbReference type="Proteomes" id="UP000275024"/>
    </source>
</evidence>
<evidence type="ECO:0000313" key="13">
    <source>
        <dbReference type="EMBL" id="RKN12240.1"/>
    </source>
</evidence>
<sequence>MTVLVVALALTVGSLVLIGALRANLTDDVRDDAGERARAVAAAVEEGRTPSALALGMSDEELVQILDEHGRVVASGADIAGRPAMARLRPGDSTELRPPPGEDEDFVAVAAGTADGRHTVLVARPLVDVLESTAFVTRTLAFGLSALLVLVALATWKGVGRALAPVERIRAEVDAISAAQLHRRVPEPAGNDEITRLAATMNRMLDRLERAQRSQRRFISDASHELRSPVAAIRQHAEVALAHPGRTAVPDLAATVLAEDVRIQRLVDDLLLLARADEHTLGLRHRPVDLDDLVLDEARRLRATTPLVIDTASVSAGRVDGDPAGLQRILRNLSDNAARHAGSRVAFTLRERAADGTAGPTVLLRVDDDGPGIPEEERERVRERFVRLDDARARDQGGSGLGLAIVSELVAAHDGALTIAESDLGGARIEITFPRGPDS</sequence>
<comment type="subcellular location">
    <subcellularLocation>
        <location evidence="2">Cell membrane</location>
    </subcellularLocation>
</comment>
<evidence type="ECO:0000256" key="1">
    <source>
        <dbReference type="ARBA" id="ARBA00000085"/>
    </source>
</evidence>
<dbReference type="PANTHER" id="PTHR45436">
    <property type="entry name" value="SENSOR HISTIDINE KINASE YKOH"/>
    <property type="match status" value="1"/>
</dbReference>
<dbReference type="CDD" id="cd00082">
    <property type="entry name" value="HisKA"/>
    <property type="match status" value="1"/>
</dbReference>
<dbReference type="InterPro" id="IPR050428">
    <property type="entry name" value="TCS_sensor_his_kinase"/>
</dbReference>
<dbReference type="SUPFAM" id="SSF55874">
    <property type="entry name" value="ATPase domain of HSP90 chaperone/DNA topoisomerase II/histidine kinase"/>
    <property type="match status" value="1"/>
</dbReference>
<dbReference type="EMBL" id="RBDX01000002">
    <property type="protein sequence ID" value="RKN12240.1"/>
    <property type="molecule type" value="Genomic_DNA"/>
</dbReference>
<evidence type="ECO:0000259" key="12">
    <source>
        <dbReference type="PROSITE" id="PS50885"/>
    </source>
</evidence>
<dbReference type="EC" id="2.7.13.3" evidence="3"/>
<dbReference type="Pfam" id="PF00512">
    <property type="entry name" value="HisKA"/>
    <property type="match status" value="1"/>
</dbReference>
<dbReference type="InterPro" id="IPR003661">
    <property type="entry name" value="HisK_dim/P_dom"/>
</dbReference>
<evidence type="ECO:0000313" key="15">
    <source>
        <dbReference type="Proteomes" id="UP000268652"/>
    </source>
</evidence>
<dbReference type="Proteomes" id="UP000268652">
    <property type="component" value="Unassembled WGS sequence"/>
</dbReference>
<evidence type="ECO:0000313" key="14">
    <source>
        <dbReference type="EMBL" id="RKN26084.1"/>
    </source>
</evidence>
<dbReference type="SMART" id="SM00387">
    <property type="entry name" value="HATPase_c"/>
    <property type="match status" value="1"/>
</dbReference>
<dbReference type="Pfam" id="PF02518">
    <property type="entry name" value="HATPase_c"/>
    <property type="match status" value="1"/>
</dbReference>
<gene>
    <name evidence="14" type="ORF">D7318_06610</name>
    <name evidence="13" type="ORF">D7319_03870</name>
</gene>
<dbReference type="InterPro" id="IPR005467">
    <property type="entry name" value="His_kinase_dom"/>
</dbReference>
<dbReference type="CDD" id="cd00075">
    <property type="entry name" value="HATPase"/>
    <property type="match status" value="1"/>
</dbReference>
<evidence type="ECO:0000256" key="9">
    <source>
        <dbReference type="ARBA" id="ARBA00023012"/>
    </source>
</evidence>
<dbReference type="SUPFAM" id="SSF47384">
    <property type="entry name" value="Homodimeric domain of signal transducing histidine kinase"/>
    <property type="match status" value="1"/>
</dbReference>
<comment type="caution">
    <text evidence="13">The sequence shown here is derived from an EMBL/GenBank/DDBJ whole genome shotgun (WGS) entry which is preliminary data.</text>
</comment>
<dbReference type="GO" id="GO:0005886">
    <property type="term" value="C:plasma membrane"/>
    <property type="evidence" value="ECO:0007669"/>
    <property type="project" value="UniProtKB-SubCell"/>
</dbReference>
<dbReference type="AlphaFoldDB" id="A0A3A9WHE2"/>
<evidence type="ECO:0000256" key="4">
    <source>
        <dbReference type="ARBA" id="ARBA00022553"/>
    </source>
</evidence>
<keyword evidence="10" id="KW-0472">Membrane</keyword>
<dbReference type="PROSITE" id="PS50885">
    <property type="entry name" value="HAMP"/>
    <property type="match status" value="1"/>
</dbReference>
<dbReference type="PRINTS" id="PR00344">
    <property type="entry name" value="BCTRLSENSOR"/>
</dbReference>
<dbReference type="InterPro" id="IPR036097">
    <property type="entry name" value="HisK_dim/P_sf"/>
</dbReference>
<evidence type="ECO:0000256" key="2">
    <source>
        <dbReference type="ARBA" id="ARBA00004236"/>
    </source>
</evidence>
<dbReference type="CDD" id="cd06225">
    <property type="entry name" value="HAMP"/>
    <property type="match status" value="1"/>
</dbReference>
<comment type="catalytic activity">
    <reaction evidence="1">
        <text>ATP + protein L-histidine = ADP + protein N-phospho-L-histidine.</text>
        <dbReference type="EC" id="2.7.13.3"/>
    </reaction>
</comment>
<accession>A0A3A9WHE2</accession>
<dbReference type="GO" id="GO:0000155">
    <property type="term" value="F:phosphorelay sensor kinase activity"/>
    <property type="evidence" value="ECO:0007669"/>
    <property type="project" value="InterPro"/>
</dbReference>
<dbReference type="SMART" id="SM00304">
    <property type="entry name" value="HAMP"/>
    <property type="match status" value="1"/>
</dbReference>
<keyword evidence="9" id="KW-0902">Two-component regulatory system</keyword>
<dbReference type="InterPro" id="IPR004358">
    <property type="entry name" value="Sig_transdc_His_kin-like_C"/>
</dbReference>
<evidence type="ECO:0000256" key="10">
    <source>
        <dbReference type="ARBA" id="ARBA00023136"/>
    </source>
</evidence>
<dbReference type="PANTHER" id="PTHR45436:SF5">
    <property type="entry name" value="SENSOR HISTIDINE KINASE TRCS"/>
    <property type="match status" value="1"/>
</dbReference>
<evidence type="ECO:0000256" key="3">
    <source>
        <dbReference type="ARBA" id="ARBA00012438"/>
    </source>
</evidence>
<keyword evidence="7 13" id="KW-0418">Kinase</keyword>
<reference evidence="15 16" key="1">
    <citation type="submission" date="2018-09" db="EMBL/GenBank/DDBJ databases">
        <title>Streptomyces sp. nov. DS1-2, an endophytic actinomycete isolated from roots of Dendrobium scabrilingue.</title>
        <authorList>
            <person name="Kuncharoen N."/>
            <person name="Kudo T."/>
            <person name="Ohkuma M."/>
            <person name="Yuki M."/>
            <person name="Tanasupawat S."/>
        </authorList>
    </citation>
    <scope>NUCLEOTIDE SEQUENCE [LARGE SCALE GENOMIC DNA]</scope>
    <source>
        <strain evidence="13 16">AZ1-7</strain>
        <strain evidence="14 15">DS1-2</strain>
    </source>
</reference>
<dbReference type="InterPro" id="IPR003660">
    <property type="entry name" value="HAMP_dom"/>
</dbReference>
<dbReference type="Gene3D" id="1.10.287.130">
    <property type="match status" value="1"/>
</dbReference>
<evidence type="ECO:0000256" key="7">
    <source>
        <dbReference type="ARBA" id="ARBA00022777"/>
    </source>
</evidence>
<dbReference type="InterPro" id="IPR003594">
    <property type="entry name" value="HATPase_dom"/>
</dbReference>
<dbReference type="SMART" id="SM00388">
    <property type="entry name" value="HisKA"/>
    <property type="match status" value="1"/>
</dbReference>
<dbReference type="InterPro" id="IPR036890">
    <property type="entry name" value="HATPase_C_sf"/>
</dbReference>
<keyword evidence="15" id="KW-1185">Reference proteome</keyword>
<dbReference type="EMBL" id="RBDY01000003">
    <property type="protein sequence ID" value="RKN26084.1"/>
    <property type="molecule type" value="Genomic_DNA"/>
</dbReference>
<organism evidence="13 16">
    <name type="scientific">Streptomyces radicis</name>
    <dbReference type="NCBI Taxonomy" id="1750517"/>
    <lineage>
        <taxon>Bacteria</taxon>
        <taxon>Bacillati</taxon>
        <taxon>Actinomycetota</taxon>
        <taxon>Actinomycetes</taxon>
        <taxon>Kitasatosporales</taxon>
        <taxon>Streptomycetaceae</taxon>
        <taxon>Streptomyces</taxon>
    </lineage>
</organism>
<dbReference type="PROSITE" id="PS50109">
    <property type="entry name" value="HIS_KIN"/>
    <property type="match status" value="1"/>
</dbReference>
<evidence type="ECO:0000256" key="8">
    <source>
        <dbReference type="ARBA" id="ARBA00022989"/>
    </source>
</evidence>
<evidence type="ECO:0000259" key="11">
    <source>
        <dbReference type="PROSITE" id="PS50109"/>
    </source>
</evidence>
<dbReference type="SUPFAM" id="SSF158472">
    <property type="entry name" value="HAMP domain-like"/>
    <property type="match status" value="1"/>
</dbReference>
<protein>
    <recommendedName>
        <fullName evidence="3">histidine kinase</fullName>
        <ecNumber evidence="3">2.7.13.3</ecNumber>
    </recommendedName>
</protein>
<dbReference type="Gene3D" id="3.30.565.10">
    <property type="entry name" value="Histidine kinase-like ATPase, C-terminal domain"/>
    <property type="match status" value="1"/>
</dbReference>
<dbReference type="OrthoDB" id="9786919at2"/>
<name>A0A3A9WHE2_9ACTN</name>
<dbReference type="Pfam" id="PF00672">
    <property type="entry name" value="HAMP"/>
    <property type="match status" value="1"/>
</dbReference>
<dbReference type="Proteomes" id="UP000275024">
    <property type="component" value="Unassembled WGS sequence"/>
</dbReference>
<proteinExistence type="predicted"/>
<keyword evidence="8" id="KW-1133">Transmembrane helix</keyword>